<keyword evidence="5" id="KW-0678">Repressor</keyword>
<evidence type="ECO:0000256" key="4">
    <source>
        <dbReference type="ARBA" id="ARBA00012111"/>
    </source>
</evidence>
<evidence type="ECO:0000256" key="3">
    <source>
        <dbReference type="ARBA" id="ARBA00007738"/>
    </source>
</evidence>
<dbReference type="Pfam" id="PF03770">
    <property type="entry name" value="IPK"/>
    <property type="match status" value="1"/>
</dbReference>
<evidence type="ECO:0000256" key="11">
    <source>
        <dbReference type="ARBA" id="ARBA00023163"/>
    </source>
</evidence>
<feature type="domain" description="Histone deacetylase" evidence="13">
    <location>
        <begin position="30"/>
        <end position="476"/>
    </location>
</feature>
<keyword evidence="12" id="KW-0539">Nucleus</keyword>
<comment type="similarity">
    <text evidence="2">Belongs to the inositol phosphokinase (IPK) family.</text>
</comment>
<proteinExistence type="inferred from homology"/>
<dbReference type="CDD" id="cd09992">
    <property type="entry name" value="HDAC_classII"/>
    <property type="match status" value="1"/>
</dbReference>
<evidence type="ECO:0000256" key="5">
    <source>
        <dbReference type="ARBA" id="ARBA00022491"/>
    </source>
</evidence>
<evidence type="ECO:0000256" key="12">
    <source>
        <dbReference type="ARBA" id="ARBA00023242"/>
    </source>
</evidence>
<evidence type="ECO:0000256" key="9">
    <source>
        <dbReference type="ARBA" id="ARBA00022853"/>
    </source>
</evidence>
<dbReference type="SUPFAM" id="SSF52768">
    <property type="entry name" value="Arginase/deacetylase"/>
    <property type="match status" value="1"/>
</dbReference>
<dbReference type="Pfam" id="PF00850">
    <property type="entry name" value="Hist_deacetyl"/>
    <property type="match status" value="1"/>
</dbReference>
<evidence type="ECO:0000313" key="15">
    <source>
        <dbReference type="Proteomes" id="UP001195914"/>
    </source>
</evidence>
<dbReference type="InterPro" id="IPR023801">
    <property type="entry name" value="His_deacetylse_dom"/>
</dbReference>
<comment type="similarity">
    <text evidence="3">Belongs to the histone deacetylase family. HD type 2 subfamily.</text>
</comment>
<evidence type="ECO:0000256" key="7">
    <source>
        <dbReference type="ARBA" id="ARBA00022777"/>
    </source>
</evidence>
<keyword evidence="6" id="KW-0808">Transferase</keyword>
<dbReference type="InterPro" id="IPR005522">
    <property type="entry name" value="IPK"/>
</dbReference>
<keyword evidence="7" id="KW-0418">Kinase</keyword>
<dbReference type="PANTHER" id="PTHR10625:SF5">
    <property type="entry name" value="HISTONE DEACETYLASE"/>
    <property type="match status" value="1"/>
</dbReference>
<dbReference type="EMBL" id="JAHBMH010000034">
    <property type="protein sequence ID" value="KAK1936878.1"/>
    <property type="molecule type" value="Genomic_DNA"/>
</dbReference>
<comment type="subcellular location">
    <subcellularLocation>
        <location evidence="1">Nucleus</location>
    </subcellularLocation>
</comment>
<evidence type="ECO:0000259" key="13">
    <source>
        <dbReference type="Pfam" id="PF00850"/>
    </source>
</evidence>
<dbReference type="InterPro" id="IPR038286">
    <property type="entry name" value="IPK_sf"/>
</dbReference>
<dbReference type="InterPro" id="IPR037138">
    <property type="entry name" value="His_deacetylse_dom_sf"/>
</dbReference>
<evidence type="ECO:0000256" key="8">
    <source>
        <dbReference type="ARBA" id="ARBA00022801"/>
    </source>
</evidence>
<dbReference type="InterPro" id="IPR023696">
    <property type="entry name" value="Ureohydrolase_dom_sf"/>
</dbReference>
<dbReference type="Proteomes" id="UP001195914">
    <property type="component" value="Unassembled WGS sequence"/>
</dbReference>
<dbReference type="GO" id="GO:0141221">
    <property type="term" value="F:histone deacetylase activity, hydrolytic mechanism"/>
    <property type="evidence" value="ECO:0007669"/>
    <property type="project" value="UniProtKB-EC"/>
</dbReference>
<evidence type="ECO:0000313" key="14">
    <source>
        <dbReference type="EMBL" id="KAK1936878.1"/>
    </source>
</evidence>
<keyword evidence="9" id="KW-0156">Chromatin regulator</keyword>
<organism evidence="14 15">
    <name type="scientific">Babesia divergens</name>
    <dbReference type="NCBI Taxonomy" id="32595"/>
    <lineage>
        <taxon>Eukaryota</taxon>
        <taxon>Sar</taxon>
        <taxon>Alveolata</taxon>
        <taxon>Apicomplexa</taxon>
        <taxon>Aconoidasida</taxon>
        <taxon>Piroplasmida</taxon>
        <taxon>Babesiidae</taxon>
        <taxon>Babesia</taxon>
    </lineage>
</organism>
<protein>
    <recommendedName>
        <fullName evidence="4">histone deacetylase</fullName>
        <ecNumber evidence="4">3.5.1.98</ecNumber>
    </recommendedName>
</protein>
<dbReference type="EC" id="3.5.1.98" evidence="4"/>
<evidence type="ECO:0000256" key="2">
    <source>
        <dbReference type="ARBA" id="ARBA00007374"/>
    </source>
</evidence>
<dbReference type="SUPFAM" id="SSF56104">
    <property type="entry name" value="SAICAR synthase-like"/>
    <property type="match status" value="1"/>
</dbReference>
<comment type="caution">
    <text evidence="14">The sequence shown here is derived from an EMBL/GenBank/DDBJ whole genome shotgun (WGS) entry which is preliminary data.</text>
</comment>
<dbReference type="GO" id="GO:0040029">
    <property type="term" value="P:epigenetic regulation of gene expression"/>
    <property type="evidence" value="ECO:0007669"/>
    <property type="project" value="TreeGrafter"/>
</dbReference>
<dbReference type="GO" id="GO:0000118">
    <property type="term" value="C:histone deacetylase complex"/>
    <property type="evidence" value="ECO:0007669"/>
    <property type="project" value="TreeGrafter"/>
</dbReference>
<dbReference type="InterPro" id="IPR000286">
    <property type="entry name" value="HDACs"/>
</dbReference>
<dbReference type="Gene3D" id="3.30.470.160">
    <property type="entry name" value="Inositol polyphosphate kinase"/>
    <property type="match status" value="1"/>
</dbReference>
<accession>A0AAD9LHG6</accession>
<dbReference type="PANTHER" id="PTHR10625">
    <property type="entry name" value="HISTONE DEACETYLASE HDAC1-RELATED"/>
    <property type="match status" value="1"/>
</dbReference>
<dbReference type="AlphaFoldDB" id="A0AAD9LHG6"/>
<evidence type="ECO:0000256" key="10">
    <source>
        <dbReference type="ARBA" id="ARBA00023015"/>
    </source>
</evidence>
<reference evidence="14" key="1">
    <citation type="journal article" date="2014" name="Nucleic Acids Res.">
        <title>The evolutionary dynamics of variant antigen genes in Babesia reveal a history of genomic innovation underlying host-parasite interaction.</title>
        <authorList>
            <person name="Jackson A.P."/>
            <person name="Otto T.D."/>
            <person name="Darby A."/>
            <person name="Ramaprasad A."/>
            <person name="Xia D."/>
            <person name="Echaide I.E."/>
            <person name="Farber M."/>
            <person name="Gahlot S."/>
            <person name="Gamble J."/>
            <person name="Gupta D."/>
            <person name="Gupta Y."/>
            <person name="Jackson L."/>
            <person name="Malandrin L."/>
            <person name="Malas T.B."/>
            <person name="Moussa E."/>
            <person name="Nair M."/>
            <person name="Reid A.J."/>
            <person name="Sanders M."/>
            <person name="Sharma J."/>
            <person name="Tracey A."/>
            <person name="Quail M.A."/>
            <person name="Weir W."/>
            <person name="Wastling J.M."/>
            <person name="Hall N."/>
            <person name="Willadsen P."/>
            <person name="Lingelbach K."/>
            <person name="Shiels B."/>
            <person name="Tait A."/>
            <person name="Berriman M."/>
            <person name="Allred D.R."/>
            <person name="Pain A."/>
        </authorList>
    </citation>
    <scope>NUCLEOTIDE SEQUENCE</scope>
    <source>
        <strain evidence="14">1802A</strain>
    </source>
</reference>
<keyword evidence="11" id="KW-0804">Transcription</keyword>
<keyword evidence="10" id="KW-0805">Transcription regulation</keyword>
<keyword evidence="8" id="KW-0378">Hydrolase</keyword>
<keyword evidence="15" id="KW-1185">Reference proteome</keyword>
<dbReference type="GO" id="GO:0032958">
    <property type="term" value="P:inositol phosphate biosynthetic process"/>
    <property type="evidence" value="ECO:0007669"/>
    <property type="project" value="InterPro"/>
</dbReference>
<evidence type="ECO:0000256" key="1">
    <source>
        <dbReference type="ARBA" id="ARBA00004123"/>
    </source>
</evidence>
<sequence length="885" mass="99174">MIDSPELIAICYDEEYMCSHLHSDTAAKDHPENPARLKAIIERLRSSTITLGDYGERDLLEFTRSYRCRPADRNTLYYCHSKRHVQQLASYCRDIAELNDEYDTDESSGEKKQPFLAKYPVDQDTYLTSKSEKVARMAVGGVVRLVNVLMGRDIGDCSSFSISRSVSSLTNLAILSEDLDTVESLTEVADLEAVNIDDMQDAESNQLAVDTKDSFPKREESWASFYGAQSDVAGSKGPTRSQITKVYSLDNLMNAFQGLDVSAPIGGDTPPLSVRKGFALLRPPGHHATREKMMGFCLYNNVAIAAAHLQKTFGLTRIAIVDIDVHHGNGTQDIFYNDSEVCFISIHRFGTNKQPFYPYSGNSNEVGGPSAIGTNVNIPLAAGYTTHDVVYASQRVILPKLEAFRPEFILVSCGYDAAENDPLGGCQVTPDGYSWLILELCKVAEKYARGRLLLALEGGYNPEVNADCTEAIFKTLMRYEMDRSLKVTCGYDSSKVKKSTITICSGFKKFIKDPSATPSRTSSFNSFTYDEHDDVTLKWTRYRNGIDENSFVLAGGHLNQFILPFNGSRNELCKLCSTKEVEFYRWLYAINDRDLTVIDKEYSYLTLPFSSGEEKVYITGLRLVTDPAAAPTVKPDVAVPSASHSPPQIDNGVDVVKDLIKFVVECSAIYTNRVFAGWNLQNSHTNGIRLRNALADMREPCVMDLKMGTRLYGDDVVDPMEIEQKEIKACTRSSKSHGFHISGMFRWVRGRHKAAYLQENVAHMLKKDDDLVSAFALYFNRIPHREVACSVIDKLITKLMALRSLFERQKALAFYGTSLLFVFDAHARKREDVIESANVYMIDLSHVSYNTGRIDSGYLLGLRTVIILLNETKKAIKARKKFFIF</sequence>
<dbReference type="PRINTS" id="PR01270">
    <property type="entry name" value="HDASUPER"/>
</dbReference>
<dbReference type="Gene3D" id="3.40.800.20">
    <property type="entry name" value="Histone deacetylase domain"/>
    <property type="match status" value="2"/>
</dbReference>
<name>A0AAD9LHG6_BABDI</name>
<dbReference type="GO" id="GO:0016301">
    <property type="term" value="F:kinase activity"/>
    <property type="evidence" value="ECO:0007669"/>
    <property type="project" value="UniProtKB-KW"/>
</dbReference>
<gene>
    <name evidence="14" type="ORF">X943_002708</name>
</gene>
<reference evidence="14" key="2">
    <citation type="submission" date="2021-05" db="EMBL/GenBank/DDBJ databases">
        <authorList>
            <person name="Pain A."/>
        </authorList>
    </citation>
    <scope>NUCLEOTIDE SEQUENCE</scope>
    <source>
        <strain evidence="14">1802A</strain>
    </source>
</reference>
<evidence type="ECO:0000256" key="6">
    <source>
        <dbReference type="ARBA" id="ARBA00022679"/>
    </source>
</evidence>